<keyword evidence="5 6" id="KW-0539">Nucleus</keyword>
<evidence type="ECO:0000256" key="3">
    <source>
        <dbReference type="ARBA" id="ARBA00022454"/>
    </source>
</evidence>
<keyword evidence="4 6" id="KW-0238">DNA-binding</keyword>
<dbReference type="SMART" id="SM00526">
    <property type="entry name" value="H15"/>
    <property type="match status" value="1"/>
</dbReference>
<dbReference type="InterPro" id="IPR005818">
    <property type="entry name" value="Histone_H1/H5_H15"/>
</dbReference>
<organism evidence="10">
    <name type="scientific">Selaginella moellendorffii</name>
    <name type="common">Spikemoss</name>
    <dbReference type="NCBI Taxonomy" id="88036"/>
    <lineage>
        <taxon>Eukaryota</taxon>
        <taxon>Viridiplantae</taxon>
        <taxon>Streptophyta</taxon>
        <taxon>Embryophyta</taxon>
        <taxon>Tracheophyta</taxon>
        <taxon>Lycopodiopsida</taxon>
        <taxon>Selaginellales</taxon>
        <taxon>Selaginellaceae</taxon>
        <taxon>Selaginella</taxon>
    </lineage>
</organism>
<dbReference type="InParanoid" id="D8SA40"/>
<evidence type="ECO:0000259" key="8">
    <source>
        <dbReference type="PROSITE" id="PS51504"/>
    </source>
</evidence>
<feature type="compositionally biased region" description="Low complexity" evidence="7">
    <location>
        <begin position="1"/>
        <end position="14"/>
    </location>
</feature>
<dbReference type="KEGG" id="smo:SELMODRAFT_419956"/>
<dbReference type="FunCoup" id="D8SA40">
    <property type="interactions" value="461"/>
</dbReference>
<evidence type="ECO:0000256" key="7">
    <source>
        <dbReference type="SAM" id="MobiDB-lite"/>
    </source>
</evidence>
<dbReference type="SUPFAM" id="SSF46785">
    <property type="entry name" value="Winged helix' DNA-binding domain"/>
    <property type="match status" value="1"/>
</dbReference>
<dbReference type="GO" id="GO:0003690">
    <property type="term" value="F:double-stranded DNA binding"/>
    <property type="evidence" value="ECO:0000318"/>
    <property type="project" value="GO_Central"/>
</dbReference>
<keyword evidence="10" id="KW-1185">Reference proteome</keyword>
<comment type="similarity">
    <text evidence="6">Belongs to the histone H1/H5 family.</text>
</comment>
<comment type="subcellular location">
    <subcellularLocation>
        <location evidence="2">Chromosome</location>
    </subcellularLocation>
    <subcellularLocation>
        <location evidence="1 6">Nucleus</location>
    </subcellularLocation>
</comment>
<evidence type="ECO:0000256" key="2">
    <source>
        <dbReference type="ARBA" id="ARBA00004286"/>
    </source>
</evidence>
<dbReference type="InterPro" id="IPR005819">
    <property type="entry name" value="H1/H5"/>
</dbReference>
<name>D8SA40_SELML</name>
<dbReference type="GO" id="GO:0031492">
    <property type="term" value="F:nucleosomal DNA binding"/>
    <property type="evidence" value="ECO:0000318"/>
    <property type="project" value="GO_Central"/>
</dbReference>
<feature type="domain" description="H15" evidence="8">
    <location>
        <begin position="58"/>
        <end position="128"/>
    </location>
</feature>
<dbReference type="STRING" id="88036.D8SA40"/>
<evidence type="ECO:0000256" key="6">
    <source>
        <dbReference type="RuleBase" id="RU003894"/>
    </source>
</evidence>
<dbReference type="EMBL" id="GL377609">
    <property type="protein sequence ID" value="EFJ18688.1"/>
    <property type="molecule type" value="Genomic_DNA"/>
</dbReference>
<dbReference type="PANTHER" id="PTHR11467">
    <property type="entry name" value="HISTONE H1"/>
    <property type="match status" value="1"/>
</dbReference>
<dbReference type="GO" id="GO:0030261">
    <property type="term" value="P:chromosome condensation"/>
    <property type="evidence" value="ECO:0000318"/>
    <property type="project" value="GO_Central"/>
</dbReference>
<feature type="compositionally biased region" description="Basic and acidic residues" evidence="7">
    <location>
        <begin position="30"/>
        <end position="49"/>
    </location>
</feature>
<reference evidence="9 10" key="1">
    <citation type="journal article" date="2011" name="Science">
        <title>The Selaginella genome identifies genetic changes associated with the evolution of vascular plants.</title>
        <authorList>
            <person name="Banks J.A."/>
            <person name="Nishiyama T."/>
            <person name="Hasebe M."/>
            <person name="Bowman J.L."/>
            <person name="Gribskov M."/>
            <person name="dePamphilis C."/>
            <person name="Albert V.A."/>
            <person name="Aono N."/>
            <person name="Aoyama T."/>
            <person name="Ambrose B.A."/>
            <person name="Ashton N.W."/>
            <person name="Axtell M.J."/>
            <person name="Barker E."/>
            <person name="Barker M.S."/>
            <person name="Bennetzen J.L."/>
            <person name="Bonawitz N.D."/>
            <person name="Chapple C."/>
            <person name="Cheng C."/>
            <person name="Correa L.G."/>
            <person name="Dacre M."/>
            <person name="DeBarry J."/>
            <person name="Dreyer I."/>
            <person name="Elias M."/>
            <person name="Engstrom E.M."/>
            <person name="Estelle M."/>
            <person name="Feng L."/>
            <person name="Finet C."/>
            <person name="Floyd S.K."/>
            <person name="Frommer W.B."/>
            <person name="Fujita T."/>
            <person name="Gramzow L."/>
            <person name="Gutensohn M."/>
            <person name="Harholt J."/>
            <person name="Hattori M."/>
            <person name="Heyl A."/>
            <person name="Hirai T."/>
            <person name="Hiwatashi Y."/>
            <person name="Ishikawa M."/>
            <person name="Iwata M."/>
            <person name="Karol K.G."/>
            <person name="Koehler B."/>
            <person name="Kolukisaoglu U."/>
            <person name="Kubo M."/>
            <person name="Kurata T."/>
            <person name="Lalonde S."/>
            <person name="Li K."/>
            <person name="Li Y."/>
            <person name="Litt A."/>
            <person name="Lyons E."/>
            <person name="Manning G."/>
            <person name="Maruyama T."/>
            <person name="Michael T.P."/>
            <person name="Mikami K."/>
            <person name="Miyazaki S."/>
            <person name="Morinaga S."/>
            <person name="Murata T."/>
            <person name="Mueller-Roeber B."/>
            <person name="Nelson D.R."/>
            <person name="Obara M."/>
            <person name="Oguri Y."/>
            <person name="Olmstead R.G."/>
            <person name="Onodera N."/>
            <person name="Petersen B.L."/>
            <person name="Pils B."/>
            <person name="Prigge M."/>
            <person name="Rensing S.A."/>
            <person name="Riano-Pachon D.M."/>
            <person name="Roberts A.W."/>
            <person name="Sato Y."/>
            <person name="Scheller H.V."/>
            <person name="Schulz B."/>
            <person name="Schulz C."/>
            <person name="Shakirov E.V."/>
            <person name="Shibagaki N."/>
            <person name="Shinohara N."/>
            <person name="Shippen D.E."/>
            <person name="Soerensen I."/>
            <person name="Sotooka R."/>
            <person name="Sugimoto N."/>
            <person name="Sugita M."/>
            <person name="Sumikawa N."/>
            <person name="Tanurdzic M."/>
            <person name="Theissen G."/>
            <person name="Ulvskov P."/>
            <person name="Wakazuki S."/>
            <person name="Weng J.K."/>
            <person name="Willats W.W."/>
            <person name="Wipf D."/>
            <person name="Wolf P.G."/>
            <person name="Yang L."/>
            <person name="Zimmer A.D."/>
            <person name="Zhu Q."/>
            <person name="Mitros T."/>
            <person name="Hellsten U."/>
            <person name="Loque D."/>
            <person name="Otillar R."/>
            <person name="Salamov A."/>
            <person name="Schmutz J."/>
            <person name="Shapiro H."/>
            <person name="Lindquist E."/>
            <person name="Lucas S."/>
            <person name="Rokhsar D."/>
            <person name="Grigoriev I.V."/>
        </authorList>
    </citation>
    <scope>NUCLEOTIDE SEQUENCE [LARGE SCALE GENOMIC DNA]</scope>
</reference>
<dbReference type="Pfam" id="PF00538">
    <property type="entry name" value="Linker_histone"/>
    <property type="match status" value="1"/>
</dbReference>
<dbReference type="GO" id="GO:0006334">
    <property type="term" value="P:nucleosome assembly"/>
    <property type="evidence" value="ECO:0007669"/>
    <property type="project" value="InterPro"/>
</dbReference>
<feature type="compositionally biased region" description="Basic and acidic residues" evidence="7">
    <location>
        <begin position="178"/>
        <end position="187"/>
    </location>
</feature>
<dbReference type="InterPro" id="IPR036390">
    <property type="entry name" value="WH_DNA-bd_sf"/>
</dbReference>
<dbReference type="PANTHER" id="PTHR11467:SF36">
    <property type="entry name" value="HISTONE 24-RELATED"/>
    <property type="match status" value="1"/>
</dbReference>
<dbReference type="Gene3D" id="1.10.10.10">
    <property type="entry name" value="Winged helix-like DNA-binding domain superfamily/Winged helix DNA-binding domain"/>
    <property type="match status" value="1"/>
</dbReference>
<sequence>MAVAVEAVGEATTAKPNRKPSRAKQASAKDQAKPDEQKIVAPVKKDPKPKSSKNTSIHHPPYVEMVMEAISFLKERTGSSQHAIAKYLVEKYSSGLPTSFKRMLSIQLKSLSNSGKITKVKNSFKLPSSASSKSSSRKPAPARVVVKVPKASSSSPAKKVKVIKPSSRAPKPRAPAPKSRDVKDTRATRATGRSSRPAVTKKITTPSKPKKVVTPAKRAKRVAAK</sequence>
<dbReference type="PROSITE" id="PS51504">
    <property type="entry name" value="H15"/>
    <property type="match status" value="1"/>
</dbReference>
<accession>D8SA40</accession>
<feature type="region of interest" description="Disordered" evidence="7">
    <location>
        <begin position="116"/>
        <end position="225"/>
    </location>
</feature>
<evidence type="ECO:0000313" key="9">
    <source>
        <dbReference type="EMBL" id="EFJ18688.1"/>
    </source>
</evidence>
<dbReference type="eggNOG" id="ENOG502RXWQ">
    <property type="taxonomic scope" value="Eukaryota"/>
</dbReference>
<dbReference type="AlphaFoldDB" id="D8SA40"/>
<feature type="compositionally biased region" description="Low complexity" evidence="7">
    <location>
        <begin position="188"/>
        <end position="216"/>
    </location>
</feature>
<evidence type="ECO:0000313" key="10">
    <source>
        <dbReference type="Proteomes" id="UP000001514"/>
    </source>
</evidence>
<dbReference type="HOGENOM" id="CLU_052897_5_2_1"/>
<dbReference type="GO" id="GO:0030527">
    <property type="term" value="F:structural constituent of chromatin"/>
    <property type="evidence" value="ECO:0007669"/>
    <property type="project" value="InterPro"/>
</dbReference>
<dbReference type="PRINTS" id="PR00624">
    <property type="entry name" value="HISTONEH5"/>
</dbReference>
<dbReference type="GO" id="GO:0005634">
    <property type="term" value="C:nucleus"/>
    <property type="evidence" value="ECO:0000318"/>
    <property type="project" value="GO_Central"/>
</dbReference>
<proteinExistence type="inferred from homology"/>
<evidence type="ECO:0000256" key="4">
    <source>
        <dbReference type="ARBA" id="ARBA00023125"/>
    </source>
</evidence>
<feature type="compositionally biased region" description="Low complexity" evidence="7">
    <location>
        <begin position="127"/>
        <end position="169"/>
    </location>
</feature>
<dbReference type="GO" id="GO:0000786">
    <property type="term" value="C:nucleosome"/>
    <property type="evidence" value="ECO:0007669"/>
    <property type="project" value="InterPro"/>
</dbReference>
<dbReference type="GO" id="GO:0045910">
    <property type="term" value="P:negative regulation of DNA recombination"/>
    <property type="evidence" value="ECO:0000318"/>
    <property type="project" value="GO_Central"/>
</dbReference>
<keyword evidence="3 6" id="KW-0158">Chromosome</keyword>
<feature type="region of interest" description="Disordered" evidence="7">
    <location>
        <begin position="1"/>
        <end position="60"/>
    </location>
</feature>
<dbReference type="OMA" id="HKEEART"/>
<dbReference type="CDD" id="cd00073">
    <property type="entry name" value="H15"/>
    <property type="match status" value="1"/>
</dbReference>
<dbReference type="Proteomes" id="UP000001514">
    <property type="component" value="Unassembled WGS sequence"/>
</dbReference>
<protein>
    <recommendedName>
        <fullName evidence="8">H15 domain-containing protein</fullName>
    </recommendedName>
</protein>
<gene>
    <name evidence="9" type="ORF">SELMODRAFT_419956</name>
</gene>
<dbReference type="Gramene" id="EFJ18688">
    <property type="protein sequence ID" value="EFJ18688"/>
    <property type="gene ID" value="SELMODRAFT_419956"/>
</dbReference>
<evidence type="ECO:0000256" key="1">
    <source>
        <dbReference type="ARBA" id="ARBA00004123"/>
    </source>
</evidence>
<dbReference type="InterPro" id="IPR036388">
    <property type="entry name" value="WH-like_DNA-bd_sf"/>
</dbReference>
<dbReference type="OrthoDB" id="1110759at2759"/>
<evidence type="ECO:0000256" key="5">
    <source>
        <dbReference type="ARBA" id="ARBA00023242"/>
    </source>
</evidence>